<dbReference type="Proteomes" id="UP000478052">
    <property type="component" value="Unassembled WGS sequence"/>
</dbReference>
<dbReference type="SMART" id="SM00079">
    <property type="entry name" value="PBPe"/>
    <property type="match status" value="1"/>
</dbReference>
<evidence type="ECO:0000313" key="19">
    <source>
        <dbReference type="EMBL" id="KAF0753595.1"/>
    </source>
</evidence>
<evidence type="ECO:0000313" key="20">
    <source>
        <dbReference type="Proteomes" id="UP000478052"/>
    </source>
</evidence>
<evidence type="ECO:0000259" key="17">
    <source>
        <dbReference type="SMART" id="SM00079"/>
    </source>
</evidence>
<dbReference type="InterPro" id="IPR001320">
    <property type="entry name" value="Iontro_rcpt_C"/>
</dbReference>
<dbReference type="SUPFAM" id="SSF53822">
    <property type="entry name" value="Periplasmic binding protein-like I"/>
    <property type="match status" value="1"/>
</dbReference>
<dbReference type="InterPro" id="IPR028082">
    <property type="entry name" value="Peripla_BP_I"/>
</dbReference>
<keyword evidence="9 19" id="KW-0675">Receptor</keyword>
<evidence type="ECO:0000259" key="18">
    <source>
        <dbReference type="SMART" id="SM00918"/>
    </source>
</evidence>
<evidence type="ECO:0000256" key="12">
    <source>
        <dbReference type="ARBA" id="ARBA00023286"/>
    </source>
</evidence>
<dbReference type="OrthoDB" id="5984008at2759"/>
<evidence type="ECO:0000256" key="16">
    <source>
        <dbReference type="SAM" id="Phobius"/>
    </source>
</evidence>
<proteinExistence type="inferred from homology"/>
<evidence type="ECO:0000256" key="10">
    <source>
        <dbReference type="ARBA" id="ARBA00023180"/>
    </source>
</evidence>
<keyword evidence="7" id="KW-0406">Ion transport</keyword>
<reference evidence="19 20" key="1">
    <citation type="submission" date="2019-08" db="EMBL/GenBank/DDBJ databases">
        <title>Whole genome of Aphis craccivora.</title>
        <authorList>
            <person name="Voronova N.V."/>
            <person name="Shulinski R.S."/>
            <person name="Bandarenka Y.V."/>
            <person name="Zhorov D.G."/>
            <person name="Warner D."/>
        </authorList>
    </citation>
    <scope>NUCLEOTIDE SEQUENCE [LARGE SCALE GENOMIC DNA]</scope>
    <source>
        <strain evidence="19">180601</strain>
        <tissue evidence="19">Whole Body</tissue>
    </source>
</reference>
<evidence type="ECO:0000256" key="2">
    <source>
        <dbReference type="ARBA" id="ARBA00022448"/>
    </source>
</evidence>
<sequence>MRSLPHQPQKRIEKRVCGRGNRTASGGGGGGLYAQLPVVADHTTILRACGVLERQNERCEKQNFFLPFSGPLDGQLSGGHTDILIFASYHSFVVQTRPEMKLEIVVWIVHFASRVYTLPDTIRIGGLFHPNDINQENVFKHAIHDVNANRLILSRSNLSGQVEKVSPQDSFHASKRVCSLLRLGVAAVFGPQSAQISSHVQSICDTMEIPHLETRWDYKLRRESCLVNLYPHPTVLSKAYLDLVKKWGWKSFTIIYESNEGLVRLQELLKARNGAFSAYPITIRQLGSSRDHRPLLKQIKNSAESHIILDCSTEKIYDVLKQAQQIGMMSDYHSYLITSLDLHTIDLDEFKYGGTNITGFRLVNPDTPVVQKVLKQWGENFTVMSTETALIYDAVHLFARALHDLDSSQKIDIKPLSCDASDTWSHGYSLINYMKIVEISGLTGVIKFDNQGFRTDFELDVVEVNKEGLSKIGTWNSSQGINFTRSFVEAYSSIVDNLHNKTLVSSPYTMRRESSLKLVGNDQFEGYAIDLIYEISKLLGFNYTLKLVPDGRYGSYNEDTKEWDGMMGELLQQRADLVVADLTITYDREQAVDFTMPFMNLGISILYRKPIKQPPNLFSFLSPLSLDVWIYMATAYLGVSVLLYILARFTPYEWYNPHPCNPDPDNLENQFSLMNCMWFAFGSLMQQGCDILPKFSPYEWENPHPCNSEAPDVFENKFSLNNSLWFTIGSLMQQGSDMAPKAVSTRIVAGMWWFFTLIMISSYTANLAAFLTVERMDSPIESAEDLAKQTKIKYGALRGGSTTAFFRDSNFITYQRMWSFMESSRPSVFMSSNNEGVERVVKGKGNYAFLMESTSIEYVIERNCELTQVGGLLDSKGYGIAMPPNSPYRTAISGAVLKLQEIGKLHKLKTKWWKEKRGGGACRDDTSKSNSAANELGLANVGGVFVVLMGGMGVACVVAVFEFVWKSRKIAVEERLHIRILQNNLNIF</sequence>
<dbReference type="Pfam" id="PF00060">
    <property type="entry name" value="Lig_chan"/>
    <property type="match status" value="1"/>
</dbReference>
<keyword evidence="10" id="KW-0325">Glycoprotein</keyword>
<dbReference type="Pfam" id="PF01094">
    <property type="entry name" value="ANF_receptor"/>
    <property type="match status" value="1"/>
</dbReference>
<name>A0A6G0YD10_APHCR</name>
<dbReference type="FunFam" id="3.40.190.10:FF:000178">
    <property type="entry name" value="Glutamate receptor subunit"/>
    <property type="match status" value="1"/>
</dbReference>
<evidence type="ECO:0000256" key="11">
    <source>
        <dbReference type="ARBA" id="ARBA00023257"/>
    </source>
</evidence>
<comment type="subcellular location">
    <subcellularLocation>
        <location evidence="14">Postsynaptic cell membrane</location>
        <topology evidence="14">Multi-pass membrane protein</topology>
    </subcellularLocation>
</comment>
<evidence type="ECO:0000256" key="1">
    <source>
        <dbReference type="ARBA" id="ARBA00008685"/>
    </source>
</evidence>
<dbReference type="GO" id="GO:0045211">
    <property type="term" value="C:postsynaptic membrane"/>
    <property type="evidence" value="ECO:0007669"/>
    <property type="project" value="UniProtKB-SubCell"/>
</dbReference>
<organism evidence="19 20">
    <name type="scientific">Aphis craccivora</name>
    <name type="common">Cowpea aphid</name>
    <dbReference type="NCBI Taxonomy" id="307492"/>
    <lineage>
        <taxon>Eukaryota</taxon>
        <taxon>Metazoa</taxon>
        <taxon>Ecdysozoa</taxon>
        <taxon>Arthropoda</taxon>
        <taxon>Hexapoda</taxon>
        <taxon>Insecta</taxon>
        <taxon>Pterygota</taxon>
        <taxon>Neoptera</taxon>
        <taxon>Paraneoptera</taxon>
        <taxon>Hemiptera</taxon>
        <taxon>Sternorrhyncha</taxon>
        <taxon>Aphidomorpha</taxon>
        <taxon>Aphidoidea</taxon>
        <taxon>Aphididae</taxon>
        <taxon>Aphidini</taxon>
        <taxon>Aphis</taxon>
        <taxon>Aphis</taxon>
    </lineage>
</organism>
<evidence type="ECO:0000256" key="4">
    <source>
        <dbReference type="ARBA" id="ARBA00022692"/>
    </source>
</evidence>
<keyword evidence="12" id="KW-1071">Ligand-gated ion channel</keyword>
<evidence type="ECO:0000256" key="3">
    <source>
        <dbReference type="ARBA" id="ARBA00022475"/>
    </source>
</evidence>
<dbReference type="AlphaFoldDB" id="A0A6G0YD10"/>
<dbReference type="Gene3D" id="3.40.50.2300">
    <property type="match status" value="2"/>
</dbReference>
<keyword evidence="5 16" id="KW-1133">Transmembrane helix</keyword>
<feature type="domain" description="Ionotropic glutamate receptor C-terminal" evidence="17">
    <location>
        <begin position="501"/>
        <end position="915"/>
    </location>
</feature>
<dbReference type="Pfam" id="PF10613">
    <property type="entry name" value="Lig_chan-Glu_bd"/>
    <property type="match status" value="1"/>
</dbReference>
<keyword evidence="20" id="KW-1185">Reference proteome</keyword>
<dbReference type="GO" id="GO:0015276">
    <property type="term" value="F:ligand-gated monoatomic ion channel activity"/>
    <property type="evidence" value="ECO:0007669"/>
    <property type="project" value="InterPro"/>
</dbReference>
<dbReference type="FunFam" id="1.10.287.70:FF:000010">
    <property type="entry name" value="Putative glutamate receptor ionotropic kainate 1"/>
    <property type="match status" value="1"/>
</dbReference>
<keyword evidence="2" id="KW-0813">Transport</keyword>
<dbReference type="Gene3D" id="3.40.190.10">
    <property type="entry name" value="Periplasmic binding protein-like II"/>
    <property type="match status" value="2"/>
</dbReference>
<evidence type="ECO:0000256" key="8">
    <source>
        <dbReference type="ARBA" id="ARBA00023136"/>
    </source>
</evidence>
<accession>A0A6G0YD10</accession>
<keyword evidence="8 16" id="KW-0472">Membrane</keyword>
<feature type="transmembrane region" description="Helical" evidence="16">
    <location>
        <begin position="751"/>
        <end position="773"/>
    </location>
</feature>
<evidence type="ECO:0000256" key="9">
    <source>
        <dbReference type="ARBA" id="ARBA00023170"/>
    </source>
</evidence>
<feature type="transmembrane region" description="Helical" evidence="16">
    <location>
        <begin position="944"/>
        <end position="965"/>
    </location>
</feature>
<gene>
    <name evidence="19" type="ORF">FWK35_00020434</name>
</gene>
<dbReference type="EMBL" id="VUJU01004685">
    <property type="protein sequence ID" value="KAF0753595.1"/>
    <property type="molecule type" value="Genomic_DNA"/>
</dbReference>
<dbReference type="InterPro" id="IPR015683">
    <property type="entry name" value="Ionotropic_Glu_rcpt"/>
</dbReference>
<evidence type="ECO:0000256" key="14">
    <source>
        <dbReference type="ARBA" id="ARBA00034104"/>
    </source>
</evidence>
<dbReference type="FunFam" id="1.10.287.70:FF:000134">
    <property type="entry name" value="Glutamate receptor, ionotropic kainate"/>
    <property type="match status" value="1"/>
</dbReference>
<comment type="similarity">
    <text evidence="1">Belongs to the glutamate-gated ion channel (TC 1.A.10.1) family.</text>
</comment>
<feature type="non-terminal residue" evidence="19">
    <location>
        <position position="988"/>
    </location>
</feature>
<protein>
    <submittedName>
        <fullName evidence="19">Glutamate receptor ionotropic, kainate 1 isoform X2</fullName>
    </submittedName>
</protein>
<dbReference type="InterPro" id="IPR001828">
    <property type="entry name" value="ANF_lig-bd_rcpt"/>
</dbReference>
<feature type="domain" description="Ionotropic glutamate receptor L-glutamate and glycine-binding" evidence="18">
    <location>
        <begin position="507"/>
        <end position="572"/>
    </location>
</feature>
<keyword evidence="4 16" id="KW-0812">Transmembrane</keyword>
<evidence type="ECO:0000256" key="6">
    <source>
        <dbReference type="ARBA" id="ARBA00023018"/>
    </source>
</evidence>
<keyword evidence="3" id="KW-1003">Cell membrane</keyword>
<keyword evidence="13" id="KW-0407">Ion channel</keyword>
<dbReference type="PANTHER" id="PTHR18966">
    <property type="entry name" value="IONOTROPIC GLUTAMATE RECEPTOR"/>
    <property type="match status" value="1"/>
</dbReference>
<comment type="caution">
    <text evidence="19">The sequence shown here is derived from an EMBL/GenBank/DDBJ whole genome shotgun (WGS) entry which is preliminary data.</text>
</comment>
<dbReference type="SMART" id="SM00918">
    <property type="entry name" value="Lig_chan-Glu_bd"/>
    <property type="match status" value="1"/>
</dbReference>
<dbReference type="FunFam" id="3.40.50.2300:FF:000106">
    <property type="entry name" value="Glutamate receptor ionotropic, kainate"/>
    <property type="match status" value="1"/>
</dbReference>
<evidence type="ECO:0000256" key="15">
    <source>
        <dbReference type="SAM" id="MobiDB-lite"/>
    </source>
</evidence>
<dbReference type="InterPro" id="IPR019594">
    <property type="entry name" value="Glu/Gly-bd"/>
</dbReference>
<dbReference type="FunFam" id="3.40.190.10:FF:000061">
    <property type="entry name" value="Glutamate receptor, ionotropic kainate"/>
    <property type="match status" value="1"/>
</dbReference>
<dbReference type="Gene3D" id="1.10.287.70">
    <property type="match status" value="2"/>
</dbReference>
<keyword evidence="11" id="KW-0628">Postsynaptic cell membrane</keyword>
<evidence type="ECO:0000256" key="7">
    <source>
        <dbReference type="ARBA" id="ARBA00023065"/>
    </source>
</evidence>
<feature type="transmembrane region" description="Helical" evidence="16">
    <location>
        <begin position="628"/>
        <end position="647"/>
    </location>
</feature>
<keyword evidence="6" id="KW-0770">Synapse</keyword>
<dbReference type="SUPFAM" id="SSF53850">
    <property type="entry name" value="Periplasmic binding protein-like II"/>
    <property type="match status" value="1"/>
</dbReference>
<dbReference type="CDD" id="cd06382">
    <property type="entry name" value="PBP1_iGluR_Kainate"/>
    <property type="match status" value="1"/>
</dbReference>
<feature type="region of interest" description="Disordered" evidence="15">
    <location>
        <begin position="1"/>
        <end position="20"/>
    </location>
</feature>
<evidence type="ECO:0000256" key="5">
    <source>
        <dbReference type="ARBA" id="ARBA00022989"/>
    </source>
</evidence>
<evidence type="ECO:0000256" key="13">
    <source>
        <dbReference type="ARBA" id="ARBA00023303"/>
    </source>
</evidence>